<dbReference type="AlphaFoldDB" id="A0A3N4L1R1"/>
<keyword evidence="1" id="KW-1133">Transmembrane helix</keyword>
<feature type="transmembrane region" description="Helical" evidence="1">
    <location>
        <begin position="16"/>
        <end position="37"/>
    </location>
</feature>
<keyword evidence="1" id="KW-0472">Membrane</keyword>
<reference evidence="2 3" key="1">
    <citation type="journal article" date="2018" name="Nat. Ecol. Evol.">
        <title>Pezizomycetes genomes reveal the molecular basis of ectomycorrhizal truffle lifestyle.</title>
        <authorList>
            <person name="Murat C."/>
            <person name="Payen T."/>
            <person name="Noel B."/>
            <person name="Kuo A."/>
            <person name="Morin E."/>
            <person name="Chen J."/>
            <person name="Kohler A."/>
            <person name="Krizsan K."/>
            <person name="Balestrini R."/>
            <person name="Da Silva C."/>
            <person name="Montanini B."/>
            <person name="Hainaut M."/>
            <person name="Levati E."/>
            <person name="Barry K.W."/>
            <person name="Belfiori B."/>
            <person name="Cichocki N."/>
            <person name="Clum A."/>
            <person name="Dockter R.B."/>
            <person name="Fauchery L."/>
            <person name="Guy J."/>
            <person name="Iotti M."/>
            <person name="Le Tacon F."/>
            <person name="Lindquist E.A."/>
            <person name="Lipzen A."/>
            <person name="Malagnac F."/>
            <person name="Mello A."/>
            <person name="Molinier V."/>
            <person name="Miyauchi S."/>
            <person name="Poulain J."/>
            <person name="Riccioni C."/>
            <person name="Rubini A."/>
            <person name="Sitrit Y."/>
            <person name="Splivallo R."/>
            <person name="Traeger S."/>
            <person name="Wang M."/>
            <person name="Zifcakova L."/>
            <person name="Wipf D."/>
            <person name="Zambonelli A."/>
            <person name="Paolocci F."/>
            <person name="Nowrousian M."/>
            <person name="Ottonello S."/>
            <person name="Baldrian P."/>
            <person name="Spatafora J.W."/>
            <person name="Henrissat B."/>
            <person name="Nagy L.G."/>
            <person name="Aury J.M."/>
            <person name="Wincker P."/>
            <person name="Grigoriev I.V."/>
            <person name="Bonfante P."/>
            <person name="Martin F.M."/>
        </authorList>
    </citation>
    <scope>NUCLEOTIDE SEQUENCE [LARGE SCALE GENOMIC DNA]</scope>
    <source>
        <strain evidence="2 3">CCBAS932</strain>
    </source>
</reference>
<protein>
    <submittedName>
        <fullName evidence="2">Uncharacterized protein</fullName>
    </submittedName>
</protein>
<name>A0A3N4L1R1_9PEZI</name>
<accession>A0A3N4L1R1</accession>
<keyword evidence="1" id="KW-0812">Transmembrane</keyword>
<dbReference type="EMBL" id="ML119117">
    <property type="protein sequence ID" value="RPB14521.1"/>
    <property type="molecule type" value="Genomic_DNA"/>
</dbReference>
<sequence>MIFSRVVFCCVGQLDLGNLGVVSIGLLMKLLLTSLLLRHTYIYLSIKTFMMAATSSCHSQSASLRRAVRPGKLSYHTVIYLPAGRSLQFPPVYPYRACSISPCVHPTQMIYPVPLKTPPTLLGKIAVLPISRTTGG</sequence>
<organism evidence="2 3">
    <name type="scientific">Morchella conica CCBAS932</name>
    <dbReference type="NCBI Taxonomy" id="1392247"/>
    <lineage>
        <taxon>Eukaryota</taxon>
        <taxon>Fungi</taxon>
        <taxon>Dikarya</taxon>
        <taxon>Ascomycota</taxon>
        <taxon>Pezizomycotina</taxon>
        <taxon>Pezizomycetes</taxon>
        <taxon>Pezizales</taxon>
        <taxon>Morchellaceae</taxon>
        <taxon>Morchella</taxon>
    </lineage>
</organism>
<gene>
    <name evidence="2" type="ORF">P167DRAFT_55511</name>
</gene>
<keyword evidence="3" id="KW-1185">Reference proteome</keyword>
<dbReference type="Proteomes" id="UP000277580">
    <property type="component" value="Unassembled WGS sequence"/>
</dbReference>
<dbReference type="InParanoid" id="A0A3N4L1R1"/>
<proteinExistence type="predicted"/>
<evidence type="ECO:0000313" key="2">
    <source>
        <dbReference type="EMBL" id="RPB14521.1"/>
    </source>
</evidence>
<evidence type="ECO:0000313" key="3">
    <source>
        <dbReference type="Proteomes" id="UP000277580"/>
    </source>
</evidence>
<evidence type="ECO:0000256" key="1">
    <source>
        <dbReference type="SAM" id="Phobius"/>
    </source>
</evidence>